<feature type="region of interest" description="Disordered" evidence="2">
    <location>
        <begin position="301"/>
        <end position="356"/>
    </location>
</feature>
<feature type="region of interest" description="Disordered" evidence="2">
    <location>
        <begin position="671"/>
        <end position="691"/>
    </location>
</feature>
<feature type="compositionally biased region" description="Basic and acidic residues" evidence="2">
    <location>
        <begin position="198"/>
        <end position="237"/>
    </location>
</feature>
<feature type="compositionally biased region" description="Basic and acidic residues" evidence="2">
    <location>
        <begin position="1"/>
        <end position="12"/>
    </location>
</feature>
<gene>
    <name evidence="3" type="ORF">NliqN6_4972</name>
</gene>
<feature type="region of interest" description="Disordered" evidence="2">
    <location>
        <begin position="894"/>
        <end position="934"/>
    </location>
</feature>
<feature type="compositionally biased region" description="Basic and acidic residues" evidence="2">
    <location>
        <begin position="678"/>
        <end position="688"/>
    </location>
</feature>
<feature type="region of interest" description="Disordered" evidence="2">
    <location>
        <begin position="521"/>
        <end position="556"/>
    </location>
</feature>
<organism evidence="3 4">
    <name type="scientific">Naganishia liquefaciens</name>
    <dbReference type="NCBI Taxonomy" id="104408"/>
    <lineage>
        <taxon>Eukaryota</taxon>
        <taxon>Fungi</taxon>
        <taxon>Dikarya</taxon>
        <taxon>Basidiomycota</taxon>
        <taxon>Agaricomycotina</taxon>
        <taxon>Tremellomycetes</taxon>
        <taxon>Filobasidiales</taxon>
        <taxon>Filobasidiaceae</taxon>
        <taxon>Naganishia</taxon>
    </lineage>
</organism>
<feature type="compositionally biased region" description="Basic and acidic residues" evidence="2">
    <location>
        <begin position="111"/>
        <end position="140"/>
    </location>
</feature>
<feature type="coiled-coil region" evidence="1">
    <location>
        <begin position="461"/>
        <end position="495"/>
    </location>
</feature>
<evidence type="ECO:0000256" key="1">
    <source>
        <dbReference type="SAM" id="Coils"/>
    </source>
</evidence>
<evidence type="ECO:0000313" key="3">
    <source>
        <dbReference type="EMBL" id="GHJ88570.1"/>
    </source>
</evidence>
<accession>A0A8H3YG89</accession>
<sequence>MSADHGDRRTSDAGRTPKSPCTKPLPPDPADSSWSGLALIGQEASPGAREKVLPWIQDQAPLPLQRNQYQTGLASLGFGLVSAAEMFNRQLTERDAELPGPAHGIMSRPAVIERESWMDAQSVERERMRDEYEKESDRTSGKSPLQPTREMNGAKQKAFLDEQILIHSPISSKNDKSKRSGRIDTPKRKDKKKHRTQANKDSDKARTASDHGERAHGESMKPRTAPHREVKESKMDGPNDEVLSQAQVVPTATQSGAADIPPPVSFVPSLPYQELMNASQQPLQFPANSNMPKLGFPWGQQARQGQETLPRRSESFQGLAWPPASSEPPAGQMHSSANPSSIGIGEQQQSSCRTPPLECSPGTVPLETSLPFPLQGLPATELIENCTVPAYDFSEGIPAASWQSPLPPLSLPYGLGLSDTQPLLGNSFKESVSRGSPRVSGDADPASQVAISGVETLDTLRARMKRNADESRLALEQEKQAREISEQRLAALKNLIGANKDKQPEVEVLPNDAANQGMDAKVKQAQHSRRTTNQTDKVYDDTRPTSTTGPSFGHFGRPFSYQIDPVEHLLQSMPTAFDGFPVDPARIVLMQRTVKAQPAFGIPVSALGDFGLGFERLSPFSNSVLREDLFPDNASVKRSAYVETVSDEDDPKFANPCDKVKEYEHCKGIGKQGVNETSSRREEPDSCRGESSALSASVASLQGSSILYEPFRERMLYDPPSPRRRAKNIDRNSQALTTASLIDNLVRGSHYHDETLCQLLLAARDPGLGDAAKWSLQRAARERLMQLLSRNNHSGASDVIEPTVERKNKALPKSPGNVEPLAVQDTAPAWSQPLFEMLAETQMRLKDLDARMPPLSSRENTDTLAADDEIAEAQARAALHNLLFPNLPMEVPFGVDQHGNPHTSHHLSSNRSPSNTRTPGEDPQGIRATEKRLSVEMPEWGSSVEIPDGESSIPPPSCLSKMLAKIAGGLPTIHIQPPTTTESHSQGAQHIPGQMATGKHKHDDIALYDVTEAVSVTERAATTAPIPPPDETLSQSPLHDKQAENMRHIIQPDSAPKTKLHQKSRRNCIGPTGGRVRSDNLLNDHLEKVDLKHHGCAVKLLNPANHSQESSPPTMFGPAVVLRQIELSMRNGSMSRNKYSRSSGIRLAFRNPQELLSLSQNTETIFDLPTGRLVTMSFSHEKKSLIDGHSGVNEGWHCIRQAWPQHGIPHPDHLAQQTRRILTAQSAKNDNSLAAMNAARNLLLGWQPERPMDMHRLRDLVWQEARQAVAHEEGEGQTPCGIARL</sequence>
<dbReference type="EMBL" id="BLZA01000030">
    <property type="protein sequence ID" value="GHJ88570.1"/>
    <property type="molecule type" value="Genomic_DNA"/>
</dbReference>
<evidence type="ECO:0000313" key="4">
    <source>
        <dbReference type="Proteomes" id="UP000620104"/>
    </source>
</evidence>
<feature type="compositionally biased region" description="Polar residues" evidence="2">
    <location>
        <begin position="242"/>
        <end position="256"/>
    </location>
</feature>
<keyword evidence="4" id="KW-1185">Reference proteome</keyword>
<protein>
    <submittedName>
        <fullName evidence="3">Uncharacterized protein</fullName>
    </submittedName>
</protein>
<comment type="caution">
    <text evidence="3">The sequence shown here is derived from an EMBL/GenBank/DDBJ whole genome shotgun (WGS) entry which is preliminary data.</text>
</comment>
<dbReference type="Proteomes" id="UP000620104">
    <property type="component" value="Unassembled WGS sequence"/>
</dbReference>
<feature type="compositionally biased region" description="Basic and acidic residues" evidence="2">
    <location>
        <begin position="173"/>
        <end position="187"/>
    </location>
</feature>
<feature type="region of interest" description="Disordered" evidence="2">
    <location>
        <begin position="94"/>
        <end position="269"/>
    </location>
</feature>
<feature type="compositionally biased region" description="Low complexity" evidence="2">
    <location>
        <begin position="340"/>
        <end position="351"/>
    </location>
</feature>
<evidence type="ECO:0000256" key="2">
    <source>
        <dbReference type="SAM" id="MobiDB-lite"/>
    </source>
</evidence>
<name>A0A8H3YG89_9TREE</name>
<feature type="region of interest" description="Disordered" evidence="2">
    <location>
        <begin position="1052"/>
        <end position="1074"/>
    </location>
</feature>
<dbReference type="OrthoDB" id="2593090at2759"/>
<reference evidence="3" key="1">
    <citation type="submission" date="2020-07" db="EMBL/GenBank/DDBJ databases">
        <title>Draft Genome Sequence of a Deep-Sea Yeast, Naganishia (Cryptococcus) liquefaciens strain N6.</title>
        <authorList>
            <person name="Han Y.W."/>
            <person name="Kajitani R."/>
            <person name="Morimoto H."/>
            <person name="Parhat M."/>
            <person name="Tsubouchi H."/>
            <person name="Bakenova O."/>
            <person name="Ogata M."/>
            <person name="Argunhan B."/>
            <person name="Aoki R."/>
            <person name="Kajiwara S."/>
            <person name="Itoh T."/>
            <person name="Iwasaki H."/>
        </authorList>
    </citation>
    <scope>NUCLEOTIDE SEQUENCE</scope>
    <source>
        <strain evidence="3">N6</strain>
    </source>
</reference>
<feature type="compositionally biased region" description="Basic residues" evidence="2">
    <location>
        <begin position="188"/>
        <end position="197"/>
    </location>
</feature>
<proteinExistence type="predicted"/>
<feature type="region of interest" description="Disordered" evidence="2">
    <location>
        <begin position="1"/>
        <end position="36"/>
    </location>
</feature>
<feature type="compositionally biased region" description="Polar residues" evidence="2">
    <location>
        <begin position="900"/>
        <end position="918"/>
    </location>
</feature>
<keyword evidence="1" id="KW-0175">Coiled coil</keyword>